<name>A0AAW2DVM2_9ROSI</name>
<keyword evidence="2" id="KW-1185">Reference proteome</keyword>
<comment type="caution">
    <text evidence="1">The sequence shown here is derived from an EMBL/GenBank/DDBJ whole genome shotgun (WGS) entry which is preliminary data.</text>
</comment>
<reference evidence="1 2" key="1">
    <citation type="submission" date="2024-01" db="EMBL/GenBank/DDBJ databases">
        <title>A telomere-to-telomere, gap-free genome of sweet tea (Lithocarpus litseifolius).</title>
        <authorList>
            <person name="Zhou J."/>
        </authorList>
    </citation>
    <scope>NUCLEOTIDE SEQUENCE [LARGE SCALE GENOMIC DNA]</scope>
    <source>
        <strain evidence="1">Zhou-2022a</strain>
        <tissue evidence="1">Leaf</tissue>
    </source>
</reference>
<sequence>MLSMMTVKLDCTNYVVWKHQIEVTLETYSMIDAIDDSVLAPDHYLKESSADLLWLQLLARLVHRSLLERSKFKVSLVVESKGTLAEVPFECSVERNMLLEL</sequence>
<protein>
    <recommendedName>
        <fullName evidence="3">Retrotransposon Copia-like N-terminal domain-containing protein</fullName>
    </recommendedName>
</protein>
<evidence type="ECO:0000313" key="1">
    <source>
        <dbReference type="EMBL" id="KAL0013385.1"/>
    </source>
</evidence>
<dbReference type="EMBL" id="JAZDWU010000001">
    <property type="protein sequence ID" value="KAL0013385.1"/>
    <property type="molecule type" value="Genomic_DNA"/>
</dbReference>
<dbReference type="AlphaFoldDB" id="A0AAW2DVM2"/>
<accession>A0AAW2DVM2</accession>
<evidence type="ECO:0000313" key="2">
    <source>
        <dbReference type="Proteomes" id="UP001459277"/>
    </source>
</evidence>
<evidence type="ECO:0008006" key="3">
    <source>
        <dbReference type="Google" id="ProtNLM"/>
    </source>
</evidence>
<dbReference type="Proteomes" id="UP001459277">
    <property type="component" value="Unassembled WGS sequence"/>
</dbReference>
<proteinExistence type="predicted"/>
<organism evidence="1 2">
    <name type="scientific">Lithocarpus litseifolius</name>
    <dbReference type="NCBI Taxonomy" id="425828"/>
    <lineage>
        <taxon>Eukaryota</taxon>
        <taxon>Viridiplantae</taxon>
        <taxon>Streptophyta</taxon>
        <taxon>Embryophyta</taxon>
        <taxon>Tracheophyta</taxon>
        <taxon>Spermatophyta</taxon>
        <taxon>Magnoliopsida</taxon>
        <taxon>eudicotyledons</taxon>
        <taxon>Gunneridae</taxon>
        <taxon>Pentapetalae</taxon>
        <taxon>rosids</taxon>
        <taxon>fabids</taxon>
        <taxon>Fagales</taxon>
        <taxon>Fagaceae</taxon>
        <taxon>Lithocarpus</taxon>
    </lineage>
</organism>
<gene>
    <name evidence="1" type="ORF">SO802_000454</name>
</gene>